<feature type="domain" description="HTH LytTR-type" evidence="3">
    <location>
        <begin position="146"/>
        <end position="254"/>
    </location>
</feature>
<dbReference type="EMBL" id="VYQF01000007">
    <property type="protein sequence ID" value="KAA9036585.1"/>
    <property type="molecule type" value="Genomic_DNA"/>
</dbReference>
<dbReference type="Gene3D" id="2.40.50.1020">
    <property type="entry name" value="LytTr DNA-binding domain"/>
    <property type="match status" value="1"/>
</dbReference>
<feature type="modified residue" description="4-aspartylphosphate" evidence="1">
    <location>
        <position position="56"/>
    </location>
</feature>
<protein>
    <submittedName>
        <fullName evidence="4">Response regulator transcription factor</fullName>
    </submittedName>
</protein>
<comment type="caution">
    <text evidence="4">The sequence shown here is derived from an EMBL/GenBank/DDBJ whole genome shotgun (WGS) entry which is preliminary data.</text>
</comment>
<dbReference type="Gene3D" id="3.40.50.2300">
    <property type="match status" value="1"/>
</dbReference>
<evidence type="ECO:0000313" key="4">
    <source>
        <dbReference type="EMBL" id="KAA9036585.1"/>
    </source>
</evidence>
<dbReference type="PANTHER" id="PTHR37299">
    <property type="entry name" value="TRANSCRIPTIONAL REGULATOR-RELATED"/>
    <property type="match status" value="1"/>
</dbReference>
<evidence type="ECO:0000259" key="2">
    <source>
        <dbReference type="PROSITE" id="PS50110"/>
    </source>
</evidence>
<keyword evidence="1" id="KW-0597">Phosphoprotein</keyword>
<dbReference type="Pfam" id="PF00072">
    <property type="entry name" value="Response_reg"/>
    <property type="match status" value="1"/>
</dbReference>
<dbReference type="RefSeq" id="WP_150416327.1">
    <property type="nucleotide sequence ID" value="NZ_VYQF01000007.1"/>
</dbReference>
<dbReference type="SUPFAM" id="SSF52172">
    <property type="entry name" value="CheY-like"/>
    <property type="match status" value="1"/>
</dbReference>
<dbReference type="InterPro" id="IPR011006">
    <property type="entry name" value="CheY-like_superfamily"/>
</dbReference>
<name>A0A5J5ID30_9BACT</name>
<dbReference type="Proteomes" id="UP000326903">
    <property type="component" value="Unassembled WGS sequence"/>
</dbReference>
<dbReference type="PROSITE" id="PS50110">
    <property type="entry name" value="RESPONSE_REGULATORY"/>
    <property type="match status" value="1"/>
</dbReference>
<dbReference type="InterPro" id="IPR046947">
    <property type="entry name" value="LytR-like"/>
</dbReference>
<dbReference type="Pfam" id="PF04397">
    <property type="entry name" value="LytTR"/>
    <property type="match status" value="1"/>
</dbReference>
<feature type="domain" description="Response regulatory" evidence="2">
    <location>
        <begin position="3"/>
        <end position="116"/>
    </location>
</feature>
<dbReference type="AlphaFoldDB" id="A0A5J5ID30"/>
<sequence>MLNALIIEDEKPAMEVLVKKLSEVSIPVNIKARLNSVKESIEYMSIHPEADIIFSDVQLADGLSFDIFSQTGVQSPVIFITGYDDYMMMAFENNGIDYLLKPVDIADLEKSLLKYNKLQEHFSTSNVQAPVENLLKFVSQRKKTRLLVKKGLENIALRLEDIALIYTQNKLVYVIDNCSKKYIADKTLSELEDELDDTTFFRVNRQYIININYVKSFKTFEKVKLLIDIAIPDINHSIVISQETAPAFRKWMHDA</sequence>
<proteinExistence type="predicted"/>
<dbReference type="GO" id="GO:0000156">
    <property type="term" value="F:phosphorelay response regulator activity"/>
    <property type="evidence" value="ECO:0007669"/>
    <property type="project" value="InterPro"/>
</dbReference>
<accession>A0A5J5ID30</accession>
<evidence type="ECO:0000259" key="3">
    <source>
        <dbReference type="PROSITE" id="PS50930"/>
    </source>
</evidence>
<keyword evidence="5" id="KW-1185">Reference proteome</keyword>
<dbReference type="GO" id="GO:0003677">
    <property type="term" value="F:DNA binding"/>
    <property type="evidence" value="ECO:0007669"/>
    <property type="project" value="InterPro"/>
</dbReference>
<dbReference type="InterPro" id="IPR007492">
    <property type="entry name" value="LytTR_DNA-bd_dom"/>
</dbReference>
<reference evidence="4 5" key="1">
    <citation type="submission" date="2019-09" db="EMBL/GenBank/DDBJ databases">
        <title>Draft genome sequence of Ginsengibacter sp. BR5-29.</title>
        <authorList>
            <person name="Im W.-T."/>
        </authorList>
    </citation>
    <scope>NUCLEOTIDE SEQUENCE [LARGE SCALE GENOMIC DNA]</scope>
    <source>
        <strain evidence="4 5">BR5-29</strain>
    </source>
</reference>
<organism evidence="4 5">
    <name type="scientific">Ginsengibacter hankyongi</name>
    <dbReference type="NCBI Taxonomy" id="2607284"/>
    <lineage>
        <taxon>Bacteria</taxon>
        <taxon>Pseudomonadati</taxon>
        <taxon>Bacteroidota</taxon>
        <taxon>Chitinophagia</taxon>
        <taxon>Chitinophagales</taxon>
        <taxon>Chitinophagaceae</taxon>
        <taxon>Ginsengibacter</taxon>
    </lineage>
</organism>
<evidence type="ECO:0000313" key="5">
    <source>
        <dbReference type="Proteomes" id="UP000326903"/>
    </source>
</evidence>
<dbReference type="InterPro" id="IPR001789">
    <property type="entry name" value="Sig_transdc_resp-reg_receiver"/>
</dbReference>
<dbReference type="PROSITE" id="PS50930">
    <property type="entry name" value="HTH_LYTTR"/>
    <property type="match status" value="1"/>
</dbReference>
<dbReference type="PANTHER" id="PTHR37299:SF1">
    <property type="entry name" value="STAGE 0 SPORULATION PROTEIN A HOMOLOG"/>
    <property type="match status" value="1"/>
</dbReference>
<dbReference type="SMART" id="SM00448">
    <property type="entry name" value="REC"/>
    <property type="match status" value="1"/>
</dbReference>
<gene>
    <name evidence="4" type="ORF">FW778_18385</name>
</gene>
<evidence type="ECO:0000256" key="1">
    <source>
        <dbReference type="PROSITE-ProRule" id="PRU00169"/>
    </source>
</evidence>
<dbReference type="SMART" id="SM00850">
    <property type="entry name" value="LytTR"/>
    <property type="match status" value="1"/>
</dbReference>